<keyword evidence="1" id="KW-1185">Reference proteome</keyword>
<protein>
    <submittedName>
        <fullName evidence="2">Uncharacterized protein</fullName>
    </submittedName>
</protein>
<dbReference type="AlphaFoldDB" id="A0A914R7K2"/>
<accession>A0A914R7K2</accession>
<organism evidence="1 2">
    <name type="scientific">Parascaris equorum</name>
    <name type="common">Equine roundworm</name>
    <dbReference type="NCBI Taxonomy" id="6256"/>
    <lineage>
        <taxon>Eukaryota</taxon>
        <taxon>Metazoa</taxon>
        <taxon>Ecdysozoa</taxon>
        <taxon>Nematoda</taxon>
        <taxon>Chromadorea</taxon>
        <taxon>Rhabditida</taxon>
        <taxon>Spirurina</taxon>
        <taxon>Ascaridomorpha</taxon>
        <taxon>Ascaridoidea</taxon>
        <taxon>Ascarididae</taxon>
        <taxon>Parascaris</taxon>
    </lineage>
</organism>
<dbReference type="Proteomes" id="UP000887564">
    <property type="component" value="Unplaced"/>
</dbReference>
<reference evidence="2" key="1">
    <citation type="submission" date="2022-11" db="UniProtKB">
        <authorList>
            <consortium name="WormBaseParasite"/>
        </authorList>
    </citation>
    <scope>IDENTIFICATION</scope>
</reference>
<dbReference type="WBParaSite" id="PEQ_0000224301-mRNA-1">
    <property type="protein sequence ID" value="PEQ_0000224301-mRNA-1"/>
    <property type="gene ID" value="PEQ_0000224301"/>
</dbReference>
<sequence>MVMEASSLLASDGWPSGFLDAPRSQSCPRHLVFVFGLLGGDPVFCLIGHGFCFAWDLGSHWVVKQYDLGWGMATRWGKGEPCQKGQQCDLGWGLWDTGGRVETETEISHKGNPSC</sequence>
<evidence type="ECO:0000313" key="2">
    <source>
        <dbReference type="WBParaSite" id="PEQ_0000224301-mRNA-1"/>
    </source>
</evidence>
<name>A0A914R7K2_PAREQ</name>
<evidence type="ECO:0000313" key="1">
    <source>
        <dbReference type="Proteomes" id="UP000887564"/>
    </source>
</evidence>
<proteinExistence type="predicted"/>